<sequence length="329" mass="37555">MKERINFRHLMVFAFVILAFACKEEKKEPQLAQKKTENPPHIVFVTGDEEYRSEESMPMLAAIAKRELNAKVTVGYALDSTGTIDPNRLDHISNLEALEEADLMVIFTRYRQLPKEEREYISNYVESGKPIVGFRTSTHAFKYDDPTLEYWNNEWPTKVFGQQWITHHGHFDDGKFPVTNVSAIDSSNVILNGFKPFEAYSWLYHVDGGDWSLYGDSKSILKGYSTKSQHEIEGNLDKFPLTNPVAWTKSYTGNSGKAGRVFFTTLGHPYDFKLPQVRKIAMNGIFWALGKEDKIPEDGVNVTLASPYEPNNSGFGQKYKLNQKPRPIP</sequence>
<evidence type="ECO:0000259" key="2">
    <source>
        <dbReference type="Pfam" id="PF06283"/>
    </source>
</evidence>
<organism evidence="3 4">
    <name type="scientific">Maribacter flavus</name>
    <dbReference type="NCBI Taxonomy" id="1658664"/>
    <lineage>
        <taxon>Bacteria</taxon>
        <taxon>Pseudomonadati</taxon>
        <taxon>Bacteroidota</taxon>
        <taxon>Flavobacteriia</taxon>
        <taxon>Flavobacteriales</taxon>
        <taxon>Flavobacteriaceae</taxon>
        <taxon>Maribacter</taxon>
    </lineage>
</organism>
<proteinExistence type="predicted"/>
<gene>
    <name evidence="3" type="ORF">V1H85_16745</name>
</gene>
<dbReference type="SUPFAM" id="SSF52317">
    <property type="entry name" value="Class I glutamine amidotransferase-like"/>
    <property type="match status" value="1"/>
</dbReference>
<evidence type="ECO:0000313" key="4">
    <source>
        <dbReference type="Proteomes" id="UP001343698"/>
    </source>
</evidence>
<protein>
    <submittedName>
        <fullName evidence="3">ThuA domain-containing protein</fullName>
    </submittedName>
</protein>
<dbReference type="RefSeq" id="WP_272637956.1">
    <property type="nucleotide sequence ID" value="NZ_JAZDDF010000012.1"/>
</dbReference>
<feature type="region of interest" description="Disordered" evidence="1">
    <location>
        <begin position="309"/>
        <end position="329"/>
    </location>
</feature>
<reference evidence="3 4" key="1">
    <citation type="submission" date="2024-01" db="EMBL/GenBank/DDBJ databases">
        <title>Maribacter spp. originated from different algae showed divergent polysaccharides utilization ability.</title>
        <authorList>
            <person name="Wang H."/>
            <person name="Wu Y."/>
        </authorList>
    </citation>
    <scope>NUCLEOTIDE SEQUENCE [LARGE SCALE GENOMIC DNA]</scope>
    <source>
        <strain evidence="3 4">KPT27_14</strain>
    </source>
</reference>
<evidence type="ECO:0000313" key="3">
    <source>
        <dbReference type="EMBL" id="MEE1974110.1"/>
    </source>
</evidence>
<dbReference type="Pfam" id="PF06283">
    <property type="entry name" value="ThuA"/>
    <property type="match status" value="1"/>
</dbReference>
<comment type="caution">
    <text evidence="3">The sequence shown here is derived from an EMBL/GenBank/DDBJ whole genome shotgun (WGS) entry which is preliminary data.</text>
</comment>
<evidence type="ECO:0000256" key="1">
    <source>
        <dbReference type="SAM" id="MobiDB-lite"/>
    </source>
</evidence>
<feature type="domain" description="ThuA-like" evidence="2">
    <location>
        <begin position="45"/>
        <end position="288"/>
    </location>
</feature>
<dbReference type="EMBL" id="JAZDDF010000012">
    <property type="protein sequence ID" value="MEE1974110.1"/>
    <property type="molecule type" value="Genomic_DNA"/>
</dbReference>
<dbReference type="Gene3D" id="3.40.50.880">
    <property type="match status" value="1"/>
</dbReference>
<dbReference type="InterPro" id="IPR029010">
    <property type="entry name" value="ThuA-like"/>
</dbReference>
<dbReference type="Proteomes" id="UP001343698">
    <property type="component" value="Unassembled WGS sequence"/>
</dbReference>
<name>A0ABU7IMD1_9FLAO</name>
<dbReference type="InterPro" id="IPR029062">
    <property type="entry name" value="Class_I_gatase-like"/>
</dbReference>
<accession>A0ABU7IMD1</accession>
<keyword evidence="4" id="KW-1185">Reference proteome</keyword>
<dbReference type="PROSITE" id="PS51257">
    <property type="entry name" value="PROKAR_LIPOPROTEIN"/>
    <property type="match status" value="1"/>
</dbReference>